<sequence length="661" mass="71882">MLTDFNKPRGSNGEYSLLTVGSVTELRSLEPWFDGQRVLLKRAVVDGPDVNEIMTYRASSTVADNDYSVFKTAKGANWLLDTTKPINVWMAGFSASLNNLSQCINKITTDIVKIVIARGYIANGTYRLRVPPLDNATGETVYKMTATVRVPPFVSIVVDTNQTWDFSAFTTGNGVEITGEFTGLTRSAANPFTNNAGSSASYTEVLDTNALFILGPGYDKTTFHGISLGNTTYPSGGYVHVREVKITGVKVAQFYGGIRIGSTDTYLDVVENCDFYRNAYGVVTDAGTNCINSGENMRFVNCLIGDNYLGGVYRNDTVHMFKYFGCSFDYNTNDVVFYSPVNIGQDTLVECHVEGFRYLANCPSRTTGAGENNFKMIGGNIYMYAFVNDPYRGVRTIGYATTTRTAIDLDNVNIFCYGPHVNSAYGSYKAYDPTNLIKIRIRYPLRGQTYRFLPSYDTTDGYILNSAGLLFNGTAGAALPTARAIGQWYVVANGSTIVYGSAADADSDGLIPVTITATSTTNSVNLLWGTPINNSNSQQKFHVSCSVKAGSATTGNVYVRGVCRLVSSQSFTNNATTNVVSMSENYSGYALGPQQDILNSLTKTGITLTADNYMGTYMLSCDTGTSQYGYAGLNFTGFVGTIQVKLPAVWFSDQHPTLGYL</sequence>
<name>A0A7U0GBD6_9CAUD</name>
<evidence type="ECO:0000313" key="2">
    <source>
        <dbReference type="Proteomes" id="UP000596381"/>
    </source>
</evidence>
<keyword evidence="2" id="KW-1185">Reference proteome</keyword>
<reference evidence="1 2" key="1">
    <citation type="submission" date="2020-12" db="EMBL/GenBank/DDBJ databases">
        <title>Genomic characterization of four novel bacteriophages infecting Klebsiella pneumoniae.</title>
        <authorList>
            <person name="Estrada Bonilla B."/>
            <person name="Costa A.R."/>
            <person name="van Rossum T."/>
            <person name="Hagedoorn S."/>
            <person name="Wallinga H."/>
            <person name="Xiao M."/>
            <person name="Song W."/>
            <person name="Haas P.-J."/>
            <person name="Nobrega F.L."/>
            <person name="Brouns S.J.J."/>
        </authorList>
    </citation>
    <scope>NUCLEOTIDE SEQUENCE [LARGE SCALE GENOMIC DNA]</scope>
</reference>
<dbReference type="Proteomes" id="UP000596381">
    <property type="component" value="Segment"/>
</dbReference>
<gene>
    <name evidence="1" type="ORF">vBKpMFBKp24_303</name>
</gene>
<dbReference type="EMBL" id="MW394391">
    <property type="protein sequence ID" value="QQV92019.1"/>
    <property type="molecule type" value="Genomic_DNA"/>
</dbReference>
<proteinExistence type="predicted"/>
<organism evidence="1 2">
    <name type="scientific">Klebsiella phage vB_KpM_FBKp24</name>
    <dbReference type="NCBI Taxonomy" id="2801834"/>
    <lineage>
        <taxon>Viruses</taxon>
        <taxon>Duplodnaviria</taxon>
        <taxon>Heunggongvirae</taxon>
        <taxon>Uroviricota</taxon>
        <taxon>Caudoviricetes</taxon>
        <taxon>Chimalliviridae</taxon>
        <taxon>Maaswegvirus</taxon>
        <taxon>Maaswegvirus Kp24</taxon>
    </lineage>
</organism>
<evidence type="ECO:0000313" key="1">
    <source>
        <dbReference type="EMBL" id="QQV92019.1"/>
    </source>
</evidence>
<accession>A0A7U0GBD6</accession>
<protein>
    <submittedName>
        <fullName evidence="1">Putative tail fiber protein</fullName>
    </submittedName>
</protein>